<sequence length="77" mass="8996">MDGKSWMTVMESFLKDFDKSEWVRVAVSYIENQILKQFSNVESFLKDHENGFEQFKTAFLRLCFSKLGGLNGFGPYQ</sequence>
<dbReference type="EMBL" id="REGN01008549">
    <property type="protein sequence ID" value="RNA03295.1"/>
    <property type="molecule type" value="Genomic_DNA"/>
</dbReference>
<evidence type="ECO:0000313" key="1">
    <source>
        <dbReference type="EMBL" id="RNA03295.1"/>
    </source>
</evidence>
<reference evidence="1 2" key="1">
    <citation type="journal article" date="2018" name="Sci. Rep.">
        <title>Genomic signatures of local adaptation to the degree of environmental predictability in rotifers.</title>
        <authorList>
            <person name="Franch-Gras L."/>
            <person name="Hahn C."/>
            <person name="Garcia-Roger E.M."/>
            <person name="Carmona M.J."/>
            <person name="Serra M."/>
            <person name="Gomez A."/>
        </authorList>
    </citation>
    <scope>NUCLEOTIDE SEQUENCE [LARGE SCALE GENOMIC DNA]</scope>
    <source>
        <strain evidence="1">HYR1</strain>
    </source>
</reference>
<gene>
    <name evidence="1" type="ORF">BpHYR1_009971</name>
</gene>
<keyword evidence="2" id="KW-1185">Reference proteome</keyword>
<evidence type="ECO:0000313" key="2">
    <source>
        <dbReference type="Proteomes" id="UP000276133"/>
    </source>
</evidence>
<dbReference type="Proteomes" id="UP000276133">
    <property type="component" value="Unassembled WGS sequence"/>
</dbReference>
<accession>A0A3M7PWX1</accession>
<comment type="caution">
    <text evidence="1">The sequence shown here is derived from an EMBL/GenBank/DDBJ whole genome shotgun (WGS) entry which is preliminary data.</text>
</comment>
<dbReference type="OrthoDB" id="10169895at2759"/>
<organism evidence="1 2">
    <name type="scientific">Brachionus plicatilis</name>
    <name type="common">Marine rotifer</name>
    <name type="synonym">Brachionus muelleri</name>
    <dbReference type="NCBI Taxonomy" id="10195"/>
    <lineage>
        <taxon>Eukaryota</taxon>
        <taxon>Metazoa</taxon>
        <taxon>Spiralia</taxon>
        <taxon>Gnathifera</taxon>
        <taxon>Rotifera</taxon>
        <taxon>Eurotatoria</taxon>
        <taxon>Monogononta</taxon>
        <taxon>Pseudotrocha</taxon>
        <taxon>Ploima</taxon>
        <taxon>Brachionidae</taxon>
        <taxon>Brachionus</taxon>
    </lineage>
</organism>
<protein>
    <submittedName>
        <fullName evidence="1">Uncharacterized protein</fullName>
    </submittedName>
</protein>
<dbReference type="AlphaFoldDB" id="A0A3M7PWX1"/>
<name>A0A3M7PWX1_BRAPC</name>
<proteinExistence type="predicted"/>